<keyword evidence="1" id="KW-0032">Aminotransferase</keyword>
<dbReference type="InterPro" id="IPR015422">
    <property type="entry name" value="PyrdxlP-dep_Trfase_small"/>
</dbReference>
<dbReference type="EMBL" id="VSSQ01009065">
    <property type="protein sequence ID" value="MPM40616.1"/>
    <property type="molecule type" value="Genomic_DNA"/>
</dbReference>
<dbReference type="Pfam" id="PF12897">
    <property type="entry name" value="Asp_aminotransf"/>
    <property type="match status" value="1"/>
</dbReference>
<dbReference type="PANTHER" id="PTHR43799">
    <property type="entry name" value="AMINOTRANSFERASE, PUTATIVE-RELATED"/>
    <property type="match status" value="1"/>
</dbReference>
<dbReference type="InterPro" id="IPR015421">
    <property type="entry name" value="PyrdxlP-dep_Trfase_major"/>
</dbReference>
<dbReference type="CDD" id="cd00609">
    <property type="entry name" value="AAT_like"/>
    <property type="match status" value="1"/>
</dbReference>
<dbReference type="PANTHER" id="PTHR43799:SF1">
    <property type="entry name" value="ASPARTATE AMINOTRANSFERASE"/>
    <property type="match status" value="1"/>
</dbReference>
<dbReference type="InterPro" id="IPR024551">
    <property type="entry name" value="AspAT_Ic"/>
</dbReference>
<proteinExistence type="predicted"/>
<dbReference type="AlphaFoldDB" id="A0A644ZID6"/>
<dbReference type="GO" id="GO:0004069">
    <property type="term" value="F:L-aspartate:2-oxoglutarate aminotransferase activity"/>
    <property type="evidence" value="ECO:0007669"/>
    <property type="project" value="InterPro"/>
</dbReference>
<name>A0A644ZID6_9ZZZZ</name>
<dbReference type="Gene3D" id="3.40.640.10">
    <property type="entry name" value="Type I PLP-dependent aspartate aminotransferase-like (Major domain)"/>
    <property type="match status" value="1"/>
</dbReference>
<accession>A0A644ZID6</accession>
<gene>
    <name evidence="1" type="ORF">SDC9_87260</name>
</gene>
<evidence type="ECO:0000313" key="1">
    <source>
        <dbReference type="EMBL" id="MPM40616.1"/>
    </source>
</evidence>
<comment type="caution">
    <text evidence="1">The sequence shown here is derived from an EMBL/GenBank/DDBJ whole genome shotgun (WGS) entry which is preliminary data.</text>
</comment>
<sequence length="442" mass="48391">MKKPGAALRFARGRMAYMTAYADRNRQELLTEQELVCEKFEKLRDRKLNLNMARGKPGKAQLDLVSGDLLGVFKGPEDYVSDGIDCRNYGETAGLPAARRLFAEILGCRAEQVFAGGSSSLQLMYDTVSKAYTHGLLRSPRPWCREETVKWLCPVPGYDRHFKITESFGFELVSIPMTEDGPDMDAVEAAVRDPQVKGMWNVPKYSNPDGVVYSEETVGRIAALKPAAPDFLLMWDNAYCVHELEGAFVPFSDILSLCAAAGNPDMVFEFASTSKITLPGAGVACFACSEANMAHMVKLIDVQAISFDKVNQQRHVLYLKDKENTLALMRRHAGVLGPKFRCVTDALERELAPLGIASWRSPKGGYFVSLSAMPGTARRTLDLCKAAGVAMTGAGAAFPYGKDPEDSNIRIAPSLPPLSELEAAMEVLCTSLKLAALEKILK</sequence>
<dbReference type="Gene3D" id="3.90.1150.10">
    <property type="entry name" value="Aspartate Aminotransferase, domain 1"/>
    <property type="match status" value="1"/>
</dbReference>
<dbReference type="SUPFAM" id="SSF53383">
    <property type="entry name" value="PLP-dependent transferases"/>
    <property type="match status" value="1"/>
</dbReference>
<keyword evidence="1" id="KW-0808">Transferase</keyword>
<dbReference type="InterPro" id="IPR015424">
    <property type="entry name" value="PyrdxlP-dep_Trfase"/>
</dbReference>
<reference evidence="1" key="1">
    <citation type="submission" date="2019-08" db="EMBL/GenBank/DDBJ databases">
        <authorList>
            <person name="Kucharzyk K."/>
            <person name="Murdoch R.W."/>
            <person name="Higgins S."/>
            <person name="Loffler F."/>
        </authorList>
    </citation>
    <scope>NUCLEOTIDE SEQUENCE</scope>
</reference>
<protein>
    <submittedName>
        <fullName evidence="1">Putative aminotransferase</fullName>
    </submittedName>
</protein>
<organism evidence="1">
    <name type="scientific">bioreactor metagenome</name>
    <dbReference type="NCBI Taxonomy" id="1076179"/>
    <lineage>
        <taxon>unclassified sequences</taxon>
        <taxon>metagenomes</taxon>
        <taxon>ecological metagenomes</taxon>
    </lineage>
</organism>